<sequence>MGSFWSRTVILENRTDLAIQIHDYYAGRSWPSIEELRPRITKRIPATKYRRAQIGSDGVAFSVHVENGNYIGTLTPRDFVRHVKVVIKMENCQPVVRGVKAARIDHLLRAEVLACVAGNFSKRPEVPI</sequence>
<evidence type="ECO:0000313" key="1">
    <source>
        <dbReference type="EMBL" id="KAJ7966128.1"/>
    </source>
</evidence>
<organism evidence="1 2">
    <name type="scientific">Quillaja saponaria</name>
    <name type="common">Soap bark tree</name>
    <dbReference type="NCBI Taxonomy" id="32244"/>
    <lineage>
        <taxon>Eukaryota</taxon>
        <taxon>Viridiplantae</taxon>
        <taxon>Streptophyta</taxon>
        <taxon>Embryophyta</taxon>
        <taxon>Tracheophyta</taxon>
        <taxon>Spermatophyta</taxon>
        <taxon>Magnoliopsida</taxon>
        <taxon>eudicotyledons</taxon>
        <taxon>Gunneridae</taxon>
        <taxon>Pentapetalae</taxon>
        <taxon>rosids</taxon>
        <taxon>fabids</taxon>
        <taxon>Fabales</taxon>
        <taxon>Quillajaceae</taxon>
        <taxon>Quillaja</taxon>
    </lineage>
</organism>
<reference evidence="1" key="1">
    <citation type="journal article" date="2023" name="Science">
        <title>Elucidation of the pathway for biosynthesis of saponin adjuvants from the soapbark tree.</title>
        <authorList>
            <person name="Reed J."/>
            <person name="Orme A."/>
            <person name="El-Demerdash A."/>
            <person name="Owen C."/>
            <person name="Martin L.B.B."/>
            <person name="Misra R.C."/>
            <person name="Kikuchi S."/>
            <person name="Rejzek M."/>
            <person name="Martin A.C."/>
            <person name="Harkess A."/>
            <person name="Leebens-Mack J."/>
            <person name="Louveau T."/>
            <person name="Stephenson M.J."/>
            <person name="Osbourn A."/>
        </authorList>
    </citation>
    <scope>NUCLEOTIDE SEQUENCE</scope>
    <source>
        <strain evidence="1">S10</strain>
    </source>
</reference>
<dbReference type="Proteomes" id="UP001163823">
    <property type="component" value="Chromosome 6"/>
</dbReference>
<comment type="caution">
    <text evidence="1">The sequence shown here is derived from an EMBL/GenBank/DDBJ whole genome shotgun (WGS) entry which is preliminary data.</text>
</comment>
<evidence type="ECO:0000313" key="2">
    <source>
        <dbReference type="Proteomes" id="UP001163823"/>
    </source>
</evidence>
<protein>
    <submittedName>
        <fullName evidence="1">Uncharacterized protein</fullName>
    </submittedName>
</protein>
<dbReference type="EMBL" id="JARAOO010000006">
    <property type="protein sequence ID" value="KAJ7966128.1"/>
    <property type="molecule type" value="Genomic_DNA"/>
</dbReference>
<dbReference type="KEGG" id="qsa:O6P43_015647"/>
<accession>A0AAD7LXH3</accession>
<dbReference type="AlphaFoldDB" id="A0AAD7LXH3"/>
<proteinExistence type="predicted"/>
<gene>
    <name evidence="1" type="ORF">O6P43_015647</name>
</gene>
<keyword evidence="2" id="KW-1185">Reference proteome</keyword>
<name>A0AAD7LXH3_QUISA</name>